<keyword evidence="2" id="KW-1185">Reference proteome</keyword>
<reference evidence="1" key="1">
    <citation type="submission" date="2023-11" db="EMBL/GenBank/DDBJ databases">
        <authorList>
            <person name="De Vega J J."/>
            <person name="De Vega J J."/>
        </authorList>
    </citation>
    <scope>NUCLEOTIDE SEQUENCE</scope>
</reference>
<dbReference type="Proteomes" id="UP001295794">
    <property type="component" value="Unassembled WGS sequence"/>
</dbReference>
<protein>
    <submittedName>
        <fullName evidence="1">Uncharacterized protein</fullName>
    </submittedName>
</protein>
<dbReference type="AlphaFoldDB" id="A0AAD2Q3L4"/>
<gene>
    <name evidence="1" type="ORF">MYCIT1_LOCUS18009</name>
</gene>
<accession>A0AAD2Q3L4</accession>
<evidence type="ECO:0000313" key="2">
    <source>
        <dbReference type="Proteomes" id="UP001295794"/>
    </source>
</evidence>
<comment type="caution">
    <text evidence="1">The sequence shown here is derived from an EMBL/GenBank/DDBJ whole genome shotgun (WGS) entry which is preliminary data.</text>
</comment>
<proteinExistence type="predicted"/>
<sequence>MPVRTRAKASSPDVKLAPLPTEVQREIMRLAGVIEPGCMPKMMLASKKVRDWYVSPTLADTPHRFISTRGSNLGSTVCFESTLFPPKAYYFKSFWMGKSATRQRQPSARGRHFACTPYR</sequence>
<dbReference type="EMBL" id="CAVNYO010000181">
    <property type="protein sequence ID" value="CAK5272378.1"/>
    <property type="molecule type" value="Genomic_DNA"/>
</dbReference>
<name>A0AAD2Q3L4_9AGAR</name>
<evidence type="ECO:0000313" key="1">
    <source>
        <dbReference type="EMBL" id="CAK5272378.1"/>
    </source>
</evidence>
<organism evidence="1 2">
    <name type="scientific">Mycena citricolor</name>
    <dbReference type="NCBI Taxonomy" id="2018698"/>
    <lineage>
        <taxon>Eukaryota</taxon>
        <taxon>Fungi</taxon>
        <taxon>Dikarya</taxon>
        <taxon>Basidiomycota</taxon>
        <taxon>Agaricomycotina</taxon>
        <taxon>Agaricomycetes</taxon>
        <taxon>Agaricomycetidae</taxon>
        <taxon>Agaricales</taxon>
        <taxon>Marasmiineae</taxon>
        <taxon>Mycenaceae</taxon>
        <taxon>Mycena</taxon>
    </lineage>
</organism>